<name>A0A1G7PAK7_9EURY</name>
<accession>A0A1G7PAK7</accession>
<proteinExistence type="predicted"/>
<feature type="region of interest" description="Disordered" evidence="1">
    <location>
        <begin position="31"/>
        <end position="50"/>
    </location>
</feature>
<dbReference type="AlphaFoldDB" id="A0A1G7PAK7"/>
<evidence type="ECO:0000256" key="1">
    <source>
        <dbReference type="SAM" id="MobiDB-lite"/>
    </source>
</evidence>
<organism evidence="2 3">
    <name type="scientific">Halorubrum xinjiangense</name>
    <dbReference type="NCBI Taxonomy" id="261291"/>
    <lineage>
        <taxon>Archaea</taxon>
        <taxon>Methanobacteriati</taxon>
        <taxon>Methanobacteriota</taxon>
        <taxon>Stenosarchaea group</taxon>
        <taxon>Halobacteria</taxon>
        <taxon>Halobacteriales</taxon>
        <taxon>Haloferacaceae</taxon>
        <taxon>Halorubrum</taxon>
    </lineage>
</organism>
<reference evidence="2 3" key="1">
    <citation type="submission" date="2016-10" db="EMBL/GenBank/DDBJ databases">
        <authorList>
            <person name="Varghese N."/>
            <person name="Submissions S."/>
        </authorList>
    </citation>
    <scope>NUCLEOTIDE SEQUENCE [LARGE SCALE GENOMIC DNA]</scope>
    <source>
        <strain evidence="2 3">CGMCC 1.3527</strain>
    </source>
</reference>
<dbReference type="EMBL" id="FNBO01000009">
    <property type="protein sequence ID" value="SDF83308.1"/>
    <property type="molecule type" value="Genomic_DNA"/>
</dbReference>
<gene>
    <name evidence="2" type="ORF">SAMN04488067_10998</name>
</gene>
<protein>
    <submittedName>
        <fullName evidence="2">Uncharacterized protein</fullName>
    </submittedName>
</protein>
<evidence type="ECO:0000313" key="3">
    <source>
        <dbReference type="Proteomes" id="UP000324020"/>
    </source>
</evidence>
<dbReference type="RefSeq" id="WP_149799110.1">
    <property type="nucleotide sequence ID" value="NZ_FNBO01000009.1"/>
</dbReference>
<evidence type="ECO:0000313" key="2">
    <source>
        <dbReference type="EMBL" id="SDF83308.1"/>
    </source>
</evidence>
<keyword evidence="3" id="KW-1185">Reference proteome</keyword>
<sequence>MTDERDRSDGDDGATEVEACGRCSMSTVVGAVTKDQSPEERAERDPFSGERIEVDESAVRRVSPAGYFGDIKARIDAVARRIAYRK</sequence>
<dbReference type="OrthoDB" id="165777at2157"/>
<dbReference type="InterPro" id="IPR058320">
    <property type="entry name" value="DUF8007"/>
</dbReference>
<dbReference type="Proteomes" id="UP000324020">
    <property type="component" value="Unassembled WGS sequence"/>
</dbReference>
<dbReference type="Pfam" id="PF26029">
    <property type="entry name" value="DUF8007"/>
    <property type="match status" value="1"/>
</dbReference>
<feature type="compositionally biased region" description="Basic and acidic residues" evidence="1">
    <location>
        <begin position="36"/>
        <end position="50"/>
    </location>
</feature>